<proteinExistence type="predicted"/>
<dbReference type="Pfam" id="PF14559">
    <property type="entry name" value="TPR_19"/>
    <property type="match status" value="1"/>
</dbReference>
<gene>
    <name evidence="3" type="ORF">ACFOYY_20735</name>
</gene>
<dbReference type="Proteomes" id="UP001595698">
    <property type="component" value="Unassembled WGS sequence"/>
</dbReference>
<dbReference type="PANTHER" id="PTHR15544:SF0">
    <property type="entry name" value="TETRATRICOPEPTIDE REPEAT PROTEIN 33"/>
    <property type="match status" value="1"/>
</dbReference>
<keyword evidence="2" id="KW-0812">Transmembrane</keyword>
<feature type="transmembrane region" description="Helical" evidence="2">
    <location>
        <begin position="289"/>
        <end position="308"/>
    </location>
</feature>
<keyword evidence="1" id="KW-0802">TPR repeat</keyword>
<keyword evidence="2" id="KW-0472">Membrane</keyword>
<organism evidence="3 4">
    <name type="scientific">Streptosporangium jomthongense</name>
    <dbReference type="NCBI Taxonomy" id="1193683"/>
    <lineage>
        <taxon>Bacteria</taxon>
        <taxon>Bacillati</taxon>
        <taxon>Actinomycetota</taxon>
        <taxon>Actinomycetes</taxon>
        <taxon>Streptosporangiales</taxon>
        <taxon>Streptosporangiaceae</taxon>
        <taxon>Streptosporangium</taxon>
    </lineage>
</organism>
<evidence type="ECO:0000256" key="2">
    <source>
        <dbReference type="SAM" id="Phobius"/>
    </source>
</evidence>
<feature type="repeat" description="TPR" evidence="1">
    <location>
        <begin position="106"/>
        <end position="139"/>
    </location>
</feature>
<keyword evidence="2" id="KW-1133">Transmembrane helix</keyword>
<sequence length="397" mass="41978">MTPVQVALERARGLLGLNRPVEAARELRGAVAEDPQHPTAHALLAIALAEQGEVAEAAAEAGEAVRLAPDSWFTHYAAGQVHHRSGRADRALPAVTASLELNPEYAPTWELLARVHIRSGRWSKAAKAARQGLGLDPEDPDLASLLAVALVMLGDAAEAVPAAALAVRLDPESAAAHLAYGRAHLAFGDPGVAADAFRETLRLNPSFDHARDLLVLALKRRNPLYRLLTRLRGRFRGGLRLALLLPLAPPLIAVFVLIAVLHWAAWVAEAWATLRLYRGRTTRLLLEGTQVRVAALCCVLPVVGAALLTSGVLAGLEVVGTAGAAVMALVTPVQEAAHTGSRPARLLLYGWATLLALAVVVSLLLATTTVALLTTYASLATIWLATAPRRLAHRAAG</sequence>
<name>A0ABV8F3X4_9ACTN</name>
<dbReference type="RefSeq" id="WP_386190914.1">
    <property type="nucleotide sequence ID" value="NZ_JBHSBC010000020.1"/>
</dbReference>
<reference evidence="4" key="1">
    <citation type="journal article" date="2019" name="Int. J. Syst. Evol. Microbiol.">
        <title>The Global Catalogue of Microorganisms (GCM) 10K type strain sequencing project: providing services to taxonomists for standard genome sequencing and annotation.</title>
        <authorList>
            <consortium name="The Broad Institute Genomics Platform"/>
            <consortium name="The Broad Institute Genome Sequencing Center for Infectious Disease"/>
            <person name="Wu L."/>
            <person name="Ma J."/>
        </authorList>
    </citation>
    <scope>NUCLEOTIDE SEQUENCE [LARGE SCALE GENOMIC DNA]</scope>
    <source>
        <strain evidence="4">TBRC 7912</strain>
    </source>
</reference>
<evidence type="ECO:0000313" key="4">
    <source>
        <dbReference type="Proteomes" id="UP001595698"/>
    </source>
</evidence>
<evidence type="ECO:0000256" key="1">
    <source>
        <dbReference type="PROSITE-ProRule" id="PRU00339"/>
    </source>
</evidence>
<protein>
    <submittedName>
        <fullName evidence="3">Tetratricopeptide repeat protein</fullName>
    </submittedName>
</protein>
<dbReference type="InterPro" id="IPR052658">
    <property type="entry name" value="TPR-containing"/>
</dbReference>
<dbReference type="PANTHER" id="PTHR15544">
    <property type="entry name" value="OSMOSIS RESPONSIVE FACTOR"/>
    <property type="match status" value="1"/>
</dbReference>
<dbReference type="SMART" id="SM00028">
    <property type="entry name" value="TPR"/>
    <property type="match status" value="5"/>
</dbReference>
<feature type="transmembrane region" description="Helical" evidence="2">
    <location>
        <begin position="314"/>
        <end position="334"/>
    </location>
</feature>
<evidence type="ECO:0000313" key="3">
    <source>
        <dbReference type="EMBL" id="MFC3982581.1"/>
    </source>
</evidence>
<dbReference type="InterPro" id="IPR019734">
    <property type="entry name" value="TPR_rpt"/>
</dbReference>
<dbReference type="InterPro" id="IPR011990">
    <property type="entry name" value="TPR-like_helical_dom_sf"/>
</dbReference>
<keyword evidence="4" id="KW-1185">Reference proteome</keyword>
<dbReference type="Pfam" id="PF13432">
    <property type="entry name" value="TPR_16"/>
    <property type="match status" value="1"/>
</dbReference>
<dbReference type="PROSITE" id="PS50005">
    <property type="entry name" value="TPR"/>
    <property type="match status" value="2"/>
</dbReference>
<accession>A0ABV8F3X4</accession>
<feature type="repeat" description="TPR" evidence="1">
    <location>
        <begin position="174"/>
        <end position="207"/>
    </location>
</feature>
<comment type="caution">
    <text evidence="3">The sequence shown here is derived from an EMBL/GenBank/DDBJ whole genome shotgun (WGS) entry which is preliminary data.</text>
</comment>
<dbReference type="EMBL" id="JBHSBC010000020">
    <property type="protein sequence ID" value="MFC3982581.1"/>
    <property type="molecule type" value="Genomic_DNA"/>
</dbReference>
<feature type="transmembrane region" description="Helical" evidence="2">
    <location>
        <begin position="346"/>
        <end position="364"/>
    </location>
</feature>
<feature type="transmembrane region" description="Helical" evidence="2">
    <location>
        <begin position="241"/>
        <end position="268"/>
    </location>
</feature>
<dbReference type="Gene3D" id="1.25.40.10">
    <property type="entry name" value="Tetratricopeptide repeat domain"/>
    <property type="match status" value="1"/>
</dbReference>
<dbReference type="SUPFAM" id="SSF48452">
    <property type="entry name" value="TPR-like"/>
    <property type="match status" value="1"/>
</dbReference>